<evidence type="ECO:0000256" key="10">
    <source>
        <dbReference type="ARBA" id="ARBA00023004"/>
    </source>
</evidence>
<comment type="subcellular location">
    <subcellularLocation>
        <location evidence="2">Cell membrane</location>
        <topology evidence="2">Multi-pass membrane protein</topology>
    </subcellularLocation>
</comment>
<comment type="cofactor">
    <cofactor evidence="1">
        <name>heme b</name>
        <dbReference type="ChEBI" id="CHEBI:60344"/>
    </cofactor>
</comment>
<dbReference type="InterPro" id="IPR016174">
    <property type="entry name" value="Di-haem_cyt_TM"/>
</dbReference>
<keyword evidence="3" id="KW-0813">Transport</keyword>
<evidence type="ECO:0000256" key="11">
    <source>
        <dbReference type="ARBA" id="ARBA00023136"/>
    </source>
</evidence>
<dbReference type="GO" id="GO:0020037">
    <property type="term" value="F:heme binding"/>
    <property type="evidence" value="ECO:0007669"/>
    <property type="project" value="TreeGrafter"/>
</dbReference>
<evidence type="ECO:0000256" key="5">
    <source>
        <dbReference type="ARBA" id="ARBA00022617"/>
    </source>
</evidence>
<gene>
    <name evidence="13" type="ORF">GWK63_12420</name>
</gene>
<organism evidence="13 14">
    <name type="scientific">Komagataeibacter rhaeticus</name>
    <dbReference type="NCBI Taxonomy" id="215221"/>
    <lineage>
        <taxon>Bacteria</taxon>
        <taxon>Pseudomonadati</taxon>
        <taxon>Pseudomonadota</taxon>
        <taxon>Alphaproteobacteria</taxon>
        <taxon>Acetobacterales</taxon>
        <taxon>Acetobacteraceae</taxon>
        <taxon>Komagataeibacter</taxon>
    </lineage>
</organism>
<evidence type="ECO:0000256" key="2">
    <source>
        <dbReference type="ARBA" id="ARBA00004651"/>
    </source>
</evidence>
<dbReference type="InterPro" id="IPR052168">
    <property type="entry name" value="Cytochrome_b561_oxidase"/>
</dbReference>
<keyword evidence="6" id="KW-0812">Transmembrane</keyword>
<evidence type="ECO:0000256" key="6">
    <source>
        <dbReference type="ARBA" id="ARBA00022692"/>
    </source>
</evidence>
<evidence type="ECO:0000256" key="8">
    <source>
        <dbReference type="ARBA" id="ARBA00022982"/>
    </source>
</evidence>
<dbReference type="GO" id="GO:0022904">
    <property type="term" value="P:respiratory electron transport chain"/>
    <property type="evidence" value="ECO:0007669"/>
    <property type="project" value="InterPro"/>
</dbReference>
<reference evidence="13 14" key="1">
    <citation type="submission" date="2020-03" db="EMBL/GenBank/DDBJ databases">
        <title>Isolation of cellulose-producing strains, genome characterization and application of the synthesized cellulose films as an economical and sustainable material for piezoelectric sensor construction.</title>
        <authorList>
            <person name="Mangayil R.K."/>
        </authorList>
    </citation>
    <scope>NUCLEOTIDE SEQUENCE [LARGE SCALE GENOMIC DNA]</scope>
    <source>
        <strain evidence="13 14">ENS 9a1a</strain>
    </source>
</reference>
<evidence type="ECO:0000256" key="4">
    <source>
        <dbReference type="ARBA" id="ARBA00022475"/>
    </source>
</evidence>
<evidence type="ECO:0000256" key="9">
    <source>
        <dbReference type="ARBA" id="ARBA00022989"/>
    </source>
</evidence>
<dbReference type="PANTHER" id="PTHR30529:SF1">
    <property type="entry name" value="CYTOCHROME B561 HOMOLOG 2"/>
    <property type="match status" value="1"/>
</dbReference>
<evidence type="ECO:0000256" key="3">
    <source>
        <dbReference type="ARBA" id="ARBA00022448"/>
    </source>
</evidence>
<evidence type="ECO:0000256" key="12">
    <source>
        <dbReference type="ARBA" id="ARBA00037975"/>
    </source>
</evidence>
<keyword evidence="7" id="KW-0479">Metal-binding</keyword>
<dbReference type="Gene3D" id="1.20.950.20">
    <property type="entry name" value="Transmembrane di-heme cytochromes, Chain C"/>
    <property type="match status" value="1"/>
</dbReference>
<dbReference type="KEGG" id="kre:GWK63_12420"/>
<keyword evidence="4" id="KW-1003">Cell membrane</keyword>
<evidence type="ECO:0000256" key="7">
    <source>
        <dbReference type="ARBA" id="ARBA00022723"/>
    </source>
</evidence>
<keyword evidence="11" id="KW-0472">Membrane</keyword>
<keyword evidence="14" id="KW-1185">Reference proteome</keyword>
<dbReference type="PANTHER" id="PTHR30529">
    <property type="entry name" value="CYTOCHROME B561"/>
    <property type="match status" value="1"/>
</dbReference>
<proteinExistence type="inferred from homology"/>
<name>A0A181CD72_9PROT</name>
<comment type="similarity">
    <text evidence="12">Belongs to the cytochrome b561 family.</text>
</comment>
<keyword evidence="10" id="KW-0408">Iron</keyword>
<keyword evidence="9" id="KW-1133">Transmembrane helix</keyword>
<dbReference type="Proteomes" id="UP000502533">
    <property type="component" value="Chromosome"/>
</dbReference>
<dbReference type="SUPFAM" id="SSF81342">
    <property type="entry name" value="Transmembrane di-heme cytochromes"/>
    <property type="match status" value="1"/>
</dbReference>
<keyword evidence="5" id="KW-0349">Heme</keyword>
<accession>A0A181CD72</accession>
<keyword evidence="8" id="KW-0249">Electron transport</keyword>
<dbReference type="AlphaFoldDB" id="A0A181CD72"/>
<dbReference type="InterPro" id="IPR011577">
    <property type="entry name" value="Cyt_b561_bac/Ni-Hgenase"/>
</dbReference>
<evidence type="ECO:0000313" key="14">
    <source>
        <dbReference type="Proteomes" id="UP000502533"/>
    </source>
</evidence>
<evidence type="ECO:0000313" key="13">
    <source>
        <dbReference type="EMBL" id="QIP36178.1"/>
    </source>
</evidence>
<dbReference type="Pfam" id="PF01292">
    <property type="entry name" value="Ni_hydr_CYTB"/>
    <property type="match status" value="1"/>
</dbReference>
<dbReference type="GO" id="GO:0009055">
    <property type="term" value="F:electron transfer activity"/>
    <property type="evidence" value="ECO:0007669"/>
    <property type="project" value="InterPro"/>
</dbReference>
<dbReference type="GeneID" id="85022967"/>
<dbReference type="EMBL" id="CP050139">
    <property type="protein sequence ID" value="QIP36178.1"/>
    <property type="molecule type" value="Genomic_DNA"/>
</dbReference>
<dbReference type="GO" id="GO:0005886">
    <property type="term" value="C:plasma membrane"/>
    <property type="evidence" value="ECO:0007669"/>
    <property type="project" value="UniProtKB-SubCell"/>
</dbReference>
<dbReference type="GO" id="GO:0046872">
    <property type="term" value="F:metal ion binding"/>
    <property type="evidence" value="ECO:0007669"/>
    <property type="project" value="UniProtKB-KW"/>
</dbReference>
<sequence>MTVSSFRSPAPPVRYSWETRWLHWLTAVLVVEQFTVGQVAWHLLDRGLPLRAFLVVTHTSLGVLLAAVFVTRIAWGMTGGRAIRFPVVTFQERIARSVHRLLYLLLGGEIVFGYMARWSTGRPVIAFGIPISSPFPVLIRGTHSFFSWLHHWNAWLLLVVAAFHAGAGLYHLFVYRDRVFQRMLP</sequence>
<evidence type="ECO:0000256" key="1">
    <source>
        <dbReference type="ARBA" id="ARBA00001970"/>
    </source>
</evidence>
<protein>
    <submittedName>
        <fullName evidence="13">Cytochrome b</fullName>
    </submittedName>
</protein>
<dbReference type="RefSeq" id="WP_034928470.1">
    <property type="nucleotide sequence ID" value="NZ_CALMTF010000021.1"/>
</dbReference>